<proteinExistence type="predicted"/>
<evidence type="ECO:0000256" key="1">
    <source>
        <dbReference type="SAM" id="MobiDB-lite"/>
    </source>
</evidence>
<keyword evidence="3" id="KW-1185">Reference proteome</keyword>
<sequence length="138" mass="15531">MNREQMIEAANDLILHRAADRMLNQGISREQVNEYLRKTPLEQIKADNLKAENVQSHAGYSLMGSIIEQLRRQDDDMAAVHAGRQMQLGLESRDTVELSGTQNEREAGKQKSEVTVEFLKTLPAGSRIRSVTLPSDKL</sequence>
<protein>
    <submittedName>
        <fullName evidence="2">Uncharacterized protein</fullName>
    </submittedName>
</protein>
<name>A0A0H4I8M5_9GAMM</name>
<dbReference type="AlphaFoldDB" id="A0A0H4I8M5"/>
<organism evidence="2 3">
    <name type="scientific">Marinobacter psychrophilus</name>
    <dbReference type="NCBI Taxonomy" id="330734"/>
    <lineage>
        <taxon>Bacteria</taxon>
        <taxon>Pseudomonadati</taxon>
        <taxon>Pseudomonadota</taxon>
        <taxon>Gammaproteobacteria</taxon>
        <taxon>Pseudomonadales</taxon>
        <taxon>Marinobacteraceae</taxon>
        <taxon>Marinobacter</taxon>
    </lineage>
</organism>
<evidence type="ECO:0000313" key="3">
    <source>
        <dbReference type="Proteomes" id="UP000036406"/>
    </source>
</evidence>
<dbReference type="RefSeq" id="WP_048384171.1">
    <property type="nucleotide sequence ID" value="NZ_CP011494.1"/>
</dbReference>
<dbReference type="KEGG" id="mpq:ABA45_02370"/>
<accession>A0A0H4I8M5</accession>
<gene>
    <name evidence="2" type="ORF">ABA45_02370</name>
</gene>
<feature type="region of interest" description="Disordered" evidence="1">
    <location>
        <begin position="92"/>
        <end position="111"/>
    </location>
</feature>
<dbReference type="PATRIC" id="fig|330734.3.peg.535"/>
<dbReference type="Proteomes" id="UP000036406">
    <property type="component" value="Chromosome"/>
</dbReference>
<evidence type="ECO:0000313" key="2">
    <source>
        <dbReference type="EMBL" id="AKO51402.1"/>
    </source>
</evidence>
<reference evidence="2 3" key="1">
    <citation type="submission" date="2015-05" db="EMBL/GenBank/DDBJ databases">
        <title>Complete genome of Marinobacter psychrophilus strain 20041T isolated from sea-ice of the Canadian Basin.</title>
        <authorList>
            <person name="Song L."/>
            <person name="Ren L."/>
            <person name="Yu Y."/>
            <person name="Wang X."/>
        </authorList>
    </citation>
    <scope>NUCLEOTIDE SEQUENCE [LARGE SCALE GENOMIC DNA]</scope>
    <source>
        <strain evidence="2 3">20041</strain>
    </source>
</reference>
<dbReference type="STRING" id="330734.ABA45_02370"/>
<dbReference type="EMBL" id="CP011494">
    <property type="protein sequence ID" value="AKO51402.1"/>
    <property type="molecule type" value="Genomic_DNA"/>
</dbReference>